<comment type="subcellular location">
    <subcellularLocation>
        <location evidence="1">Cell membrane</location>
        <topology evidence="1">Multi-pass membrane protein</topology>
    </subcellularLocation>
</comment>
<feature type="transmembrane region" description="Helical" evidence="6">
    <location>
        <begin position="361"/>
        <end position="381"/>
    </location>
</feature>
<feature type="transmembrane region" description="Helical" evidence="6">
    <location>
        <begin position="242"/>
        <end position="262"/>
    </location>
</feature>
<dbReference type="eggNOG" id="arCOG02209">
    <property type="taxonomic scope" value="Archaea"/>
</dbReference>
<evidence type="ECO:0000313" key="8">
    <source>
        <dbReference type="Proteomes" id="UP000011513"/>
    </source>
</evidence>
<feature type="transmembrane region" description="Helical" evidence="6">
    <location>
        <begin position="299"/>
        <end position="317"/>
    </location>
</feature>
<gene>
    <name evidence="7" type="ORF">C474_19614</name>
</gene>
<evidence type="ECO:0000313" key="7">
    <source>
        <dbReference type="EMBL" id="ELZ26389.1"/>
    </source>
</evidence>
<dbReference type="PANTHER" id="PTHR30250:SF11">
    <property type="entry name" value="O-ANTIGEN TRANSPORTER-RELATED"/>
    <property type="match status" value="1"/>
</dbReference>
<dbReference type="InParanoid" id="M0CWX5"/>
<organism evidence="7 8">
    <name type="scientific">Halogeometricum pallidum JCM 14848</name>
    <dbReference type="NCBI Taxonomy" id="1227487"/>
    <lineage>
        <taxon>Archaea</taxon>
        <taxon>Methanobacteriati</taxon>
        <taxon>Methanobacteriota</taxon>
        <taxon>Stenosarchaea group</taxon>
        <taxon>Halobacteria</taxon>
        <taxon>Halobacteriales</taxon>
        <taxon>Haloferacaceae</taxon>
        <taxon>Halogeometricum</taxon>
    </lineage>
</organism>
<comment type="caution">
    <text evidence="7">The sequence shown here is derived from an EMBL/GenBank/DDBJ whole genome shotgun (WGS) entry which is preliminary data.</text>
</comment>
<keyword evidence="8" id="KW-1185">Reference proteome</keyword>
<evidence type="ECO:0000256" key="6">
    <source>
        <dbReference type="SAM" id="Phobius"/>
    </source>
</evidence>
<feature type="transmembrane region" description="Helical" evidence="6">
    <location>
        <begin position="98"/>
        <end position="116"/>
    </location>
</feature>
<dbReference type="EMBL" id="AOIV01000044">
    <property type="protein sequence ID" value="ELZ26389.1"/>
    <property type="molecule type" value="Genomic_DNA"/>
</dbReference>
<dbReference type="Pfam" id="PF13440">
    <property type="entry name" value="Polysacc_synt_3"/>
    <property type="match status" value="1"/>
</dbReference>
<name>M0CWX5_HALPD</name>
<dbReference type="InterPro" id="IPR050833">
    <property type="entry name" value="Poly_Biosynth_Transport"/>
</dbReference>
<dbReference type="AlphaFoldDB" id="M0CWX5"/>
<dbReference type="GO" id="GO:0005886">
    <property type="term" value="C:plasma membrane"/>
    <property type="evidence" value="ECO:0007669"/>
    <property type="project" value="UniProtKB-SubCell"/>
</dbReference>
<keyword evidence="2" id="KW-1003">Cell membrane</keyword>
<evidence type="ECO:0000256" key="5">
    <source>
        <dbReference type="ARBA" id="ARBA00023136"/>
    </source>
</evidence>
<dbReference type="Proteomes" id="UP000011513">
    <property type="component" value="Unassembled WGS sequence"/>
</dbReference>
<keyword evidence="4 6" id="KW-1133">Transmembrane helix</keyword>
<proteinExistence type="predicted"/>
<evidence type="ECO:0000256" key="2">
    <source>
        <dbReference type="ARBA" id="ARBA00022475"/>
    </source>
</evidence>
<keyword evidence="5 6" id="KW-0472">Membrane</keyword>
<keyword evidence="3 6" id="KW-0812">Transmembrane</keyword>
<feature type="transmembrane region" description="Helical" evidence="6">
    <location>
        <begin position="338"/>
        <end position="355"/>
    </location>
</feature>
<dbReference type="PANTHER" id="PTHR30250">
    <property type="entry name" value="PST FAMILY PREDICTED COLANIC ACID TRANSPORTER"/>
    <property type="match status" value="1"/>
</dbReference>
<evidence type="ECO:0000256" key="3">
    <source>
        <dbReference type="ARBA" id="ARBA00022692"/>
    </source>
</evidence>
<evidence type="ECO:0000256" key="4">
    <source>
        <dbReference type="ARBA" id="ARBA00022989"/>
    </source>
</evidence>
<protein>
    <submittedName>
        <fullName evidence="7">Polysaccharide biosynthesis protein</fullName>
    </submittedName>
</protein>
<reference evidence="7 8" key="1">
    <citation type="journal article" date="2014" name="PLoS Genet.">
        <title>Phylogenetically driven sequencing of extremely halophilic archaea reveals strategies for static and dynamic osmo-response.</title>
        <authorList>
            <person name="Becker E.A."/>
            <person name="Seitzer P.M."/>
            <person name="Tritt A."/>
            <person name="Larsen D."/>
            <person name="Krusor M."/>
            <person name="Yao A.I."/>
            <person name="Wu D."/>
            <person name="Madern D."/>
            <person name="Eisen J.A."/>
            <person name="Darling A.E."/>
            <person name="Facciotti M.T."/>
        </authorList>
    </citation>
    <scope>NUCLEOTIDE SEQUENCE [LARGE SCALE GENOMIC DNA]</scope>
    <source>
        <strain evidence="7 8">JCM 14848</strain>
    </source>
</reference>
<feature type="transmembrane region" description="Helical" evidence="6">
    <location>
        <begin position="274"/>
        <end position="293"/>
    </location>
</feature>
<sequence length="404" mass="43252">MFGSVFLVSLSVSLVVVGLTALLSEPLIEYAGVDDAPLLFVLLFAITGTYSMIVQTTQGRGLVSVTIWTKTLNEIIAVPIQILLVLSGFGMAGMVYGYVTALVVVSPILFYYIAVVPSMPSRDTLSSLWSYAAYSIPNAFLGKIYSRFDILLLGALLTPAAAGYYEAALRVSAPAVFVSTVIGSALHPRVSHLLSQGSDPGEDIQNTLGYTSIFAFPLFFGSLSVAGPLITTIYGADFAPAASLLVGLAVFQLFYSQTTVLINVASGWDRPDVVTRLSVVALTTNIILGVLLTREFGPIGVVVSTILAESFRYLGLIRFVSTKIQLSALFPRPMFEQLGASVVMFVVVTGLVQAISLSSTIQLVLVIAVGAVIYFALLFLISKQHRITAISSLEATFDDRFQLK</sequence>
<accession>M0CWX5</accession>
<evidence type="ECO:0000256" key="1">
    <source>
        <dbReference type="ARBA" id="ARBA00004651"/>
    </source>
</evidence>
<feature type="transmembrane region" description="Helical" evidence="6">
    <location>
        <begin position="36"/>
        <end position="54"/>
    </location>
</feature>
<feature type="transmembrane region" description="Helical" evidence="6">
    <location>
        <begin position="207"/>
        <end position="230"/>
    </location>
</feature>